<feature type="region of interest" description="Disordered" evidence="1">
    <location>
        <begin position="56"/>
        <end position="148"/>
    </location>
</feature>
<reference evidence="3 4" key="1">
    <citation type="submission" date="2020-08" db="EMBL/GenBank/DDBJ databases">
        <title>Genomic Encyclopedia of Type Strains, Phase III (KMG-III): the genomes of soil and plant-associated and newly described type strains.</title>
        <authorList>
            <person name="Whitman W."/>
        </authorList>
    </citation>
    <scope>NUCLEOTIDE SEQUENCE [LARGE SCALE GENOMIC DNA]</scope>
    <source>
        <strain evidence="3 4">CECT 8305</strain>
    </source>
</reference>
<keyword evidence="2" id="KW-1133">Transmembrane helix</keyword>
<feature type="compositionally biased region" description="Basic and acidic residues" evidence="1">
    <location>
        <begin position="78"/>
        <end position="97"/>
    </location>
</feature>
<feature type="transmembrane region" description="Helical" evidence="2">
    <location>
        <begin position="30"/>
        <end position="55"/>
    </location>
</feature>
<proteinExistence type="predicted"/>
<evidence type="ECO:0000256" key="1">
    <source>
        <dbReference type="SAM" id="MobiDB-lite"/>
    </source>
</evidence>
<sequence>MKIQSMAPTTGFPSSSAADTAVELAVKRDLLVGIGPFVAGIAVAAVLILAVAYGLRRRDREPPPPQEPQPRSGAWETADEHRTGRASADHGPGHQEGEAVGYITQNREPDEIPHEGRRMMPHEFKDHGNEGTRPATDEESSQHRRRRG</sequence>
<keyword evidence="2" id="KW-0472">Membrane</keyword>
<accession>A0A7W9V1D5</accession>
<dbReference type="Proteomes" id="UP000588098">
    <property type="component" value="Unassembled WGS sequence"/>
</dbReference>
<dbReference type="InterPro" id="IPR045513">
    <property type="entry name" value="DUF6479"/>
</dbReference>
<keyword evidence="4" id="KW-1185">Reference proteome</keyword>
<dbReference type="EMBL" id="JACHJL010000021">
    <property type="protein sequence ID" value="MBB5939168.1"/>
    <property type="molecule type" value="Genomic_DNA"/>
</dbReference>
<dbReference type="RefSeq" id="WP_184577787.1">
    <property type="nucleotide sequence ID" value="NZ_JACHJL010000021.1"/>
</dbReference>
<evidence type="ECO:0000256" key="2">
    <source>
        <dbReference type="SAM" id="Phobius"/>
    </source>
</evidence>
<evidence type="ECO:0000313" key="4">
    <source>
        <dbReference type="Proteomes" id="UP000588098"/>
    </source>
</evidence>
<keyword evidence="2" id="KW-0812">Transmembrane</keyword>
<evidence type="ECO:0000313" key="3">
    <source>
        <dbReference type="EMBL" id="MBB5939168.1"/>
    </source>
</evidence>
<dbReference type="Pfam" id="PF20087">
    <property type="entry name" value="DUF6479"/>
    <property type="match status" value="1"/>
</dbReference>
<name>A0A7W9V1D5_9ACTN</name>
<dbReference type="AlphaFoldDB" id="A0A7W9V1D5"/>
<protein>
    <submittedName>
        <fullName evidence="3">Uncharacterized protein</fullName>
    </submittedName>
</protein>
<organism evidence="3 4">
    <name type="scientific">Streptomyces zagrosensis</name>
    <dbReference type="NCBI Taxonomy" id="1042984"/>
    <lineage>
        <taxon>Bacteria</taxon>
        <taxon>Bacillati</taxon>
        <taxon>Actinomycetota</taxon>
        <taxon>Actinomycetes</taxon>
        <taxon>Kitasatosporales</taxon>
        <taxon>Streptomycetaceae</taxon>
        <taxon>Streptomyces</taxon>
    </lineage>
</organism>
<feature type="compositionally biased region" description="Basic and acidic residues" evidence="1">
    <location>
        <begin position="107"/>
        <end position="130"/>
    </location>
</feature>
<gene>
    <name evidence="3" type="ORF">FHS42_006260</name>
</gene>
<comment type="caution">
    <text evidence="3">The sequence shown here is derived from an EMBL/GenBank/DDBJ whole genome shotgun (WGS) entry which is preliminary data.</text>
</comment>